<dbReference type="SMART" id="SM00355">
    <property type="entry name" value="ZnF_C2H2"/>
    <property type="match status" value="3"/>
</dbReference>
<dbReference type="PROSITE" id="PS00028">
    <property type="entry name" value="ZINC_FINGER_C2H2_1"/>
    <property type="match status" value="1"/>
</dbReference>
<dbReference type="PANTHER" id="PTHR46664:SF1">
    <property type="entry name" value="ATM INTERACTOR"/>
    <property type="match status" value="1"/>
</dbReference>
<dbReference type="InterPro" id="IPR055303">
    <property type="entry name" value="ATMIN"/>
</dbReference>
<evidence type="ECO:0000313" key="3">
    <source>
        <dbReference type="EMBL" id="KAL3125035.1"/>
    </source>
</evidence>
<dbReference type="Gene3D" id="3.30.160.60">
    <property type="entry name" value="Classic Zinc Finger"/>
    <property type="match status" value="1"/>
</dbReference>
<organism evidence="3 4">
    <name type="scientific">Heterodera trifolii</name>
    <dbReference type="NCBI Taxonomy" id="157864"/>
    <lineage>
        <taxon>Eukaryota</taxon>
        <taxon>Metazoa</taxon>
        <taxon>Ecdysozoa</taxon>
        <taxon>Nematoda</taxon>
        <taxon>Chromadorea</taxon>
        <taxon>Rhabditida</taxon>
        <taxon>Tylenchina</taxon>
        <taxon>Tylenchomorpha</taxon>
        <taxon>Tylenchoidea</taxon>
        <taxon>Heteroderidae</taxon>
        <taxon>Heteroderinae</taxon>
        <taxon>Heterodera</taxon>
    </lineage>
</organism>
<reference evidence="3 4" key="1">
    <citation type="submission" date="2024-10" db="EMBL/GenBank/DDBJ databases">
        <authorList>
            <person name="Kim D."/>
        </authorList>
    </citation>
    <scope>NUCLEOTIDE SEQUENCE [LARGE SCALE GENOMIC DNA]</scope>
    <source>
        <strain evidence="3">BH-2024</strain>
    </source>
</reference>
<evidence type="ECO:0000259" key="2">
    <source>
        <dbReference type="PROSITE" id="PS00028"/>
    </source>
</evidence>
<name>A0ABD2MEA6_9BILA</name>
<dbReference type="InterPro" id="IPR013087">
    <property type="entry name" value="Znf_C2H2_type"/>
</dbReference>
<comment type="caution">
    <text evidence="3">The sequence shown here is derived from an EMBL/GenBank/DDBJ whole genome shotgun (WGS) entry which is preliminary data.</text>
</comment>
<dbReference type="Proteomes" id="UP001620626">
    <property type="component" value="Unassembled WGS sequence"/>
</dbReference>
<feature type="domain" description="C2H2-type" evidence="2">
    <location>
        <begin position="30"/>
        <end position="51"/>
    </location>
</feature>
<feature type="compositionally biased region" description="Low complexity" evidence="1">
    <location>
        <begin position="347"/>
        <end position="362"/>
    </location>
</feature>
<evidence type="ECO:0000313" key="4">
    <source>
        <dbReference type="Proteomes" id="UP001620626"/>
    </source>
</evidence>
<dbReference type="InterPro" id="IPR036236">
    <property type="entry name" value="Znf_C2H2_sf"/>
</dbReference>
<feature type="compositionally biased region" description="Polar residues" evidence="1">
    <location>
        <begin position="363"/>
        <end position="378"/>
    </location>
</feature>
<sequence length="461" mass="50334">MDLPIDIRPTESQLLLAVGASPSKGAPPICAFCCKAFKNRGSMYFHMKKRHGTDFGGAGEENIGTLDAIFGITTTANGAAAVRFHCPVDGCRRRGEGTRGTHFASAKLLVQHFQKTHTEKRHRCSECSARFALARDLRYHQKKLCPSAKCAEKSVPISNSRLSPLPKGPTNGICCPPKVFLVPINLGQSVRFRHILPRFPIGGRQTVATQTDECQSAGGGRQQSQKCRSVASQIDAQIGLGSSSANFYANYDSSNAALSPAVFEMPSRQFHHQMQENQQYLPNEFLHAQSVQCQTNFQQKTNAGIEFGAQCSTVPVPPQPTVTSSARFSSLSSHIYLPPLLTSSSTQTAAQMQQNQCSQTMAEPSNNSRNENSGQSSSNVCLLLQSQNTAATQTYYPPPTDHQQLLLAHEGIDSEFCWMDEAALCASVSAQTDLSWTARVPTNEWLNIGEIGQRYDDDEVD</sequence>
<accession>A0ABD2MEA6</accession>
<feature type="region of interest" description="Disordered" evidence="1">
    <location>
        <begin position="347"/>
        <end position="378"/>
    </location>
</feature>
<protein>
    <recommendedName>
        <fullName evidence="2">C2H2-type domain-containing protein</fullName>
    </recommendedName>
</protein>
<dbReference type="PANTHER" id="PTHR46664">
    <property type="entry name" value="ATM INTERACTOR"/>
    <property type="match status" value="1"/>
</dbReference>
<dbReference type="SUPFAM" id="SSF57667">
    <property type="entry name" value="beta-beta-alpha zinc fingers"/>
    <property type="match status" value="1"/>
</dbReference>
<keyword evidence="4" id="KW-1185">Reference proteome</keyword>
<dbReference type="EMBL" id="JBICBT010000052">
    <property type="protein sequence ID" value="KAL3125035.1"/>
    <property type="molecule type" value="Genomic_DNA"/>
</dbReference>
<dbReference type="AlphaFoldDB" id="A0ABD2MEA6"/>
<gene>
    <name evidence="3" type="ORF">niasHT_000640</name>
</gene>
<evidence type="ECO:0000256" key="1">
    <source>
        <dbReference type="SAM" id="MobiDB-lite"/>
    </source>
</evidence>
<proteinExistence type="predicted"/>